<dbReference type="AlphaFoldDB" id="A0A7X9RMR1"/>
<evidence type="ECO:0000313" key="1">
    <source>
        <dbReference type="EMBL" id="NME61831.1"/>
    </source>
</evidence>
<dbReference type="RefSeq" id="WP_168983932.1">
    <property type="nucleotide sequence ID" value="NZ_JABAGI010000003.1"/>
</dbReference>
<name>A0A7X9RMR1_9BIFI</name>
<gene>
    <name evidence="1" type="ORF">HF844_03305</name>
</gene>
<dbReference type="Proteomes" id="UP000588369">
    <property type="component" value="Unassembled WGS sequence"/>
</dbReference>
<dbReference type="EMBL" id="JABAGI010000003">
    <property type="protein sequence ID" value="NME61831.1"/>
    <property type="molecule type" value="Genomic_DNA"/>
</dbReference>
<reference evidence="1 2" key="1">
    <citation type="submission" date="2020-04" db="EMBL/GenBank/DDBJ databases">
        <authorList>
            <person name="Hitch T.C.A."/>
            <person name="Wylensek D."/>
            <person name="Clavel T."/>
        </authorList>
    </citation>
    <scope>NUCLEOTIDE SEQUENCE [LARGE SCALE GENOMIC DNA]</scope>
    <source>
        <strain evidence="1 2">BSM-130-P53-3C</strain>
    </source>
</reference>
<comment type="caution">
    <text evidence="1">The sequence shown here is derived from an EMBL/GenBank/DDBJ whole genome shotgun (WGS) entry which is preliminary data.</text>
</comment>
<proteinExistence type="predicted"/>
<protein>
    <submittedName>
        <fullName evidence="1">Uncharacterized protein</fullName>
    </submittedName>
</protein>
<organism evidence="1 2">
    <name type="scientific">Bifidobacterium thermophilum</name>
    <dbReference type="NCBI Taxonomy" id="33905"/>
    <lineage>
        <taxon>Bacteria</taxon>
        <taxon>Bacillati</taxon>
        <taxon>Actinomycetota</taxon>
        <taxon>Actinomycetes</taxon>
        <taxon>Bifidobacteriales</taxon>
        <taxon>Bifidobacteriaceae</taxon>
        <taxon>Bifidobacterium</taxon>
    </lineage>
</organism>
<evidence type="ECO:0000313" key="2">
    <source>
        <dbReference type="Proteomes" id="UP000588369"/>
    </source>
</evidence>
<accession>A0A7X9RMR1</accession>
<sequence length="84" mass="9617">MSYKGYNGAETISYPYKQFKTWAEAWAEATAYDPEPRTPEVYRKPFRDYNTADDLMDPDTVGAFPYPGGRMCRAHTPLQGKEPT</sequence>